<dbReference type="SUPFAM" id="SSF52129">
    <property type="entry name" value="Caspase-like"/>
    <property type="match status" value="1"/>
</dbReference>
<evidence type="ECO:0000256" key="1">
    <source>
        <dbReference type="ARBA" id="ARBA00022729"/>
    </source>
</evidence>
<gene>
    <name evidence="3" type="ORF">EI427_14705</name>
</gene>
<keyword evidence="1" id="KW-0732">Signal</keyword>
<dbReference type="Pfam" id="PF01364">
    <property type="entry name" value="Peptidase_C25"/>
    <property type="match status" value="1"/>
</dbReference>
<organism evidence="3 4">
    <name type="scientific">Flammeovirga pectinis</name>
    <dbReference type="NCBI Taxonomy" id="2494373"/>
    <lineage>
        <taxon>Bacteria</taxon>
        <taxon>Pseudomonadati</taxon>
        <taxon>Bacteroidota</taxon>
        <taxon>Cytophagia</taxon>
        <taxon>Cytophagales</taxon>
        <taxon>Flammeovirgaceae</taxon>
        <taxon>Flammeovirga</taxon>
    </lineage>
</organism>
<dbReference type="InterPro" id="IPR029030">
    <property type="entry name" value="Caspase-like_dom_sf"/>
</dbReference>
<dbReference type="Gene3D" id="3.40.50.10390">
    <property type="entry name" value="Gingipain r, domain 1"/>
    <property type="match status" value="1"/>
</dbReference>
<dbReference type="EMBL" id="CP034562">
    <property type="protein sequence ID" value="AZQ63435.1"/>
    <property type="molecule type" value="Genomic_DNA"/>
</dbReference>
<name>A0A3Q9FQ69_9BACT</name>
<dbReference type="OrthoDB" id="9757650at2"/>
<dbReference type="Gene3D" id="3.40.50.1460">
    <property type="match status" value="1"/>
</dbReference>
<evidence type="ECO:0000259" key="2">
    <source>
        <dbReference type="Pfam" id="PF01364"/>
    </source>
</evidence>
<dbReference type="InterPro" id="IPR029031">
    <property type="entry name" value="Gingipain_N_sf"/>
</dbReference>
<dbReference type="Gene3D" id="2.60.40.4070">
    <property type="match status" value="1"/>
</dbReference>
<accession>A0A3Q9FQ69</accession>
<keyword evidence="4" id="KW-1185">Reference proteome</keyword>
<dbReference type="InterPro" id="IPR001769">
    <property type="entry name" value="Gingipain"/>
</dbReference>
<feature type="domain" description="Gingipain" evidence="2">
    <location>
        <begin position="425"/>
        <end position="776"/>
    </location>
</feature>
<evidence type="ECO:0000313" key="4">
    <source>
        <dbReference type="Proteomes" id="UP000267268"/>
    </source>
</evidence>
<evidence type="ECO:0000313" key="3">
    <source>
        <dbReference type="EMBL" id="AZQ63435.1"/>
    </source>
</evidence>
<protein>
    <recommendedName>
        <fullName evidence="2">Gingipain domain-containing protein</fullName>
    </recommendedName>
</protein>
<dbReference type="GO" id="GO:0008234">
    <property type="term" value="F:cysteine-type peptidase activity"/>
    <property type="evidence" value="ECO:0007669"/>
    <property type="project" value="InterPro"/>
</dbReference>
<sequence>MRFFVLFIYIILLFLPNFTFGQQTQMEKVNAWRNLVNGKRFYRMEVRDNGIYRLTYSELGSEVTSQNPQNFRMFRRGEEIAIHIEGESDGSFDTGDYIEFYGEPNDGETDRYLFRDTTELYNPYQPIYSKTAVYFLSIDVVNISTPPKRIETLNPDPSGASLVTEHWYTETYIKKDANDPSGNFDLRTSFSQGEAVDKNYTNRVHFQSTFEDVRSWSTYDTEYKKGLVKFQLDLNNYVLKSSVTLETRIINFSYRSARLIIKIGNKEEEEELVEKYKASPKFFIKINETEIDDVNSRIIIELKDDNDNPNETRTAHINQLGVMYFALTYPQVHLSIKNTDKKFFLKSGIKRKIAAPSSNSSNFYNINNPYSPRRYSKNNASSKYECIIASNTDKTEIYFSASSKSVSNLVKAQFDFTNTTLNYNYLIISHQELMKDEAVTSYANYRKSPTGGSNNVYTAEINKLYNTFSWGEYTPLAIRNTIDLLKDNNLKYVLLLGKGLDLDSDPYEKPPEFSPENPTAYHYIPSFGYPASDNAYSMYFNSEIIGEVSVGRIAAISSSNITDYLNKVKEHDQLDFDALWRKKALHLSGGSDAVQQQKFREVIDGFSSIFIDTLEGGIVETKSRTEDGVIEILDVSDIVDQGITLMTFYGHSSASAADIDIGPASNYNNKGKYPFVLMNGCGGGNLFEEKKSWGEDWIETPNKGAIGFMAKSGTGDADELKYLANNFYTSTFQDSIGASIGIHILNSFRDYLNNITNGLKLSTVEQFAIQGDPLIKISPNKPDFALNQNTITIIPQNNELNTSDDFYNLNIDIYNFGIAIPNQDLYVEITRRYSNGIISRENTVTKLPFNAPYNSNHTILNVLNSNEDKEYGSGNNEIIVTLGDSIDDQGHVISTIDEINLENNTVIINTYFYQNKVEIIYPQNQSVVYQNQIQIYAYDYSIDKINKNVSFQIANDSEFNSIIFEETVSSSQLFKWEIPLNNVNDTTVYYLRSSIINDNNSNKIWDTISFTKIKNNTLDGWMQSSIYQMQDNVLTNMTLNGYESNLNWSFPTDDAIIEVKSGGADYENGYTYEVTLNDETYVEIGGCSGTDRMIIMVFDQYSGNIKVAQKESWDGLRCGNGVIPGAVRFSTDDIRGKYGNPITRNGPYSLFIDPKYKMENIQPGDYVLTIMAGTFNFQKDLPNVGTPQRDAYELHLDALREAGLDVEDMQKEITKEGVPFVGWSRYKMTSNIPLQYYKYEKDKVIEETFKIQRNINEGKVSSSPIGPSKLFSRLWINYDKNENNIVSTKINGITKNPITGKLSYDSLYIINHEISDNGFDLSSIPSIQNYQMINLTMETSDISNNRIPAQLKNWRVSYSPIPEGVILKTDNLKKLTVQQGEPFSYNYEFFNVSPVTFEDSILIEINYKPLNNQFTDFKDSLYIASIPPYGKSNISITPITWNNSNQEKSFYGDSEISTNVNADFKINEIHYNNNFITESINITTDSTNPLIEIFFDGQRIINGDVISPNAEVNISLNDDNQYISLEDNFIFLNNGDTTSLLTALISEKDTKSEQYPLNISGVDIERVNNSNHITTTFNLSNAVPLIFLDENKNLKSGQYSLEISGIDPTGNNSGYNKNDGKANKLKVDFEINTEASITNFYPYPNPFSDNVKFVFQITGINVPDQIKIQIMTITGRVVKEIFQDELGPIRIGTNISEYAWDGKDTFGDQLANGVYLYRVIIPEKNIGNFKHKSTSSDNLFKQNIGKLYLLR</sequence>
<dbReference type="KEGG" id="fll:EI427_14705"/>
<proteinExistence type="predicted"/>
<dbReference type="Proteomes" id="UP000267268">
    <property type="component" value="Chromosome 1"/>
</dbReference>
<dbReference type="GO" id="GO:0006508">
    <property type="term" value="P:proteolysis"/>
    <property type="evidence" value="ECO:0007669"/>
    <property type="project" value="InterPro"/>
</dbReference>
<reference evidence="3 4" key="1">
    <citation type="submission" date="2018-12" db="EMBL/GenBank/DDBJ databases">
        <title>Flammeovirga pectinis sp. nov., isolated from the gut of the Korean scallop, Patinopecten yessoensis.</title>
        <authorList>
            <person name="Bae J.-W."/>
            <person name="Jeong Y.-S."/>
            <person name="Kang W."/>
        </authorList>
    </citation>
    <scope>NUCLEOTIDE SEQUENCE [LARGE SCALE GENOMIC DNA]</scope>
    <source>
        <strain evidence="3 4">L12M1</strain>
    </source>
</reference>